<feature type="compositionally biased region" description="Polar residues" evidence="1">
    <location>
        <begin position="146"/>
        <end position="167"/>
    </location>
</feature>
<feature type="compositionally biased region" description="Low complexity" evidence="1">
    <location>
        <begin position="71"/>
        <end position="87"/>
    </location>
</feature>
<gene>
    <name evidence="2" type="ORF">MONBRDRAFT_37127</name>
</gene>
<dbReference type="AlphaFoldDB" id="A9UZR9"/>
<sequence length="221" mass="22927">MSPSSSLLVPPGAATSAASASLTVSVPDPQQSRPRSLSLRLSGSATSEPMAIPQKANHARNSNALGDDDQPISCSLPSSMPSPALPSFTTSSPHQTSVMSFFDNLFPASRRSQQPPQQPSPPSMTPSTVSSTHGSPVPPPALILPQNATTGASPSTDFDSPTYSNIPSPRPTLQDLVVAGDAMRAAGTLKPLPSNPSSRRGSLTRAAQKKDSEENAMSWVM</sequence>
<dbReference type="Proteomes" id="UP000001357">
    <property type="component" value="Unassembled WGS sequence"/>
</dbReference>
<feature type="region of interest" description="Disordered" evidence="1">
    <location>
        <begin position="1"/>
        <end position="172"/>
    </location>
</feature>
<evidence type="ECO:0000256" key="1">
    <source>
        <dbReference type="SAM" id="MobiDB-lite"/>
    </source>
</evidence>
<organism evidence="2 3">
    <name type="scientific">Monosiga brevicollis</name>
    <name type="common">Choanoflagellate</name>
    <dbReference type="NCBI Taxonomy" id="81824"/>
    <lineage>
        <taxon>Eukaryota</taxon>
        <taxon>Choanoflagellata</taxon>
        <taxon>Craspedida</taxon>
        <taxon>Salpingoecidae</taxon>
        <taxon>Monosiga</taxon>
    </lineage>
</organism>
<accession>A9UZR9</accession>
<feature type="compositionally biased region" description="Low complexity" evidence="1">
    <location>
        <begin position="13"/>
        <end position="42"/>
    </location>
</feature>
<feature type="compositionally biased region" description="Polar residues" evidence="1">
    <location>
        <begin position="88"/>
        <end position="99"/>
    </location>
</feature>
<name>A9UZR9_MONBE</name>
<dbReference type="KEGG" id="mbr:MONBRDRAFT_37127"/>
<protein>
    <submittedName>
        <fullName evidence="2">Uncharacterized protein</fullName>
    </submittedName>
</protein>
<dbReference type="EMBL" id="CH991551">
    <property type="protein sequence ID" value="EDQ89279.1"/>
    <property type="molecule type" value="Genomic_DNA"/>
</dbReference>
<proteinExistence type="predicted"/>
<evidence type="ECO:0000313" key="3">
    <source>
        <dbReference type="Proteomes" id="UP000001357"/>
    </source>
</evidence>
<feature type="region of interest" description="Disordered" evidence="1">
    <location>
        <begin position="187"/>
        <end position="221"/>
    </location>
</feature>
<reference evidence="2 3" key="1">
    <citation type="journal article" date="2008" name="Nature">
        <title>The genome of the choanoflagellate Monosiga brevicollis and the origin of metazoans.</title>
        <authorList>
            <consortium name="JGI Sequencing"/>
            <person name="King N."/>
            <person name="Westbrook M.J."/>
            <person name="Young S.L."/>
            <person name="Kuo A."/>
            <person name="Abedin M."/>
            <person name="Chapman J."/>
            <person name="Fairclough S."/>
            <person name="Hellsten U."/>
            <person name="Isogai Y."/>
            <person name="Letunic I."/>
            <person name="Marr M."/>
            <person name="Pincus D."/>
            <person name="Putnam N."/>
            <person name="Rokas A."/>
            <person name="Wright K.J."/>
            <person name="Zuzow R."/>
            <person name="Dirks W."/>
            <person name="Good M."/>
            <person name="Goodstein D."/>
            <person name="Lemons D."/>
            <person name="Li W."/>
            <person name="Lyons J.B."/>
            <person name="Morris A."/>
            <person name="Nichols S."/>
            <person name="Richter D.J."/>
            <person name="Salamov A."/>
            <person name="Bork P."/>
            <person name="Lim W.A."/>
            <person name="Manning G."/>
            <person name="Miller W.T."/>
            <person name="McGinnis W."/>
            <person name="Shapiro H."/>
            <person name="Tjian R."/>
            <person name="Grigoriev I.V."/>
            <person name="Rokhsar D."/>
        </authorList>
    </citation>
    <scope>NUCLEOTIDE SEQUENCE [LARGE SCALE GENOMIC DNA]</scope>
    <source>
        <strain evidence="3">MX1 / ATCC 50154</strain>
    </source>
</reference>
<feature type="non-terminal residue" evidence="2">
    <location>
        <position position="221"/>
    </location>
</feature>
<dbReference type="RefSeq" id="XP_001745855.1">
    <property type="nucleotide sequence ID" value="XM_001745803.1"/>
</dbReference>
<dbReference type="GeneID" id="5891260"/>
<keyword evidence="3" id="KW-1185">Reference proteome</keyword>
<evidence type="ECO:0000313" key="2">
    <source>
        <dbReference type="EMBL" id="EDQ89279.1"/>
    </source>
</evidence>
<dbReference type="InParanoid" id="A9UZR9"/>